<dbReference type="EMBL" id="JAHRIN010080232">
    <property type="protein sequence ID" value="MEQ2219640.1"/>
    <property type="molecule type" value="Genomic_DNA"/>
</dbReference>
<reference evidence="1 2" key="1">
    <citation type="submission" date="2021-06" db="EMBL/GenBank/DDBJ databases">
        <authorList>
            <person name="Palmer J.M."/>
        </authorList>
    </citation>
    <scope>NUCLEOTIDE SEQUENCE [LARGE SCALE GENOMIC DNA]</scope>
    <source>
        <strain evidence="1 2">XC_2019</strain>
        <tissue evidence="1">Muscle</tissue>
    </source>
</reference>
<sequence length="131" mass="15013">MQSKLKNTKISLMLRIRYKLQHHHCVQQHFLTKLTQGTPQGGTNSCRLDIQISDSKLRKRFLFFCIVALPIGHPEQKAVWPICKKIFSRVNHTINFPSFDGTNIGFANKMADISQNHVYGLQSNSFKATAR</sequence>
<organism evidence="1 2">
    <name type="scientific">Xenoophorus captivus</name>
    <dbReference type="NCBI Taxonomy" id="1517983"/>
    <lineage>
        <taxon>Eukaryota</taxon>
        <taxon>Metazoa</taxon>
        <taxon>Chordata</taxon>
        <taxon>Craniata</taxon>
        <taxon>Vertebrata</taxon>
        <taxon>Euteleostomi</taxon>
        <taxon>Actinopterygii</taxon>
        <taxon>Neopterygii</taxon>
        <taxon>Teleostei</taxon>
        <taxon>Neoteleostei</taxon>
        <taxon>Acanthomorphata</taxon>
        <taxon>Ovalentaria</taxon>
        <taxon>Atherinomorphae</taxon>
        <taxon>Cyprinodontiformes</taxon>
        <taxon>Goodeidae</taxon>
        <taxon>Xenoophorus</taxon>
    </lineage>
</organism>
<gene>
    <name evidence="1" type="ORF">XENOCAPTIV_021182</name>
</gene>
<evidence type="ECO:0000313" key="1">
    <source>
        <dbReference type="EMBL" id="MEQ2219640.1"/>
    </source>
</evidence>
<protein>
    <submittedName>
        <fullName evidence="1">Uncharacterized protein</fullName>
    </submittedName>
</protein>
<dbReference type="Proteomes" id="UP001434883">
    <property type="component" value="Unassembled WGS sequence"/>
</dbReference>
<name>A0ABV0SGH5_9TELE</name>
<keyword evidence="2" id="KW-1185">Reference proteome</keyword>
<proteinExistence type="predicted"/>
<comment type="caution">
    <text evidence="1">The sequence shown here is derived from an EMBL/GenBank/DDBJ whole genome shotgun (WGS) entry which is preliminary data.</text>
</comment>
<evidence type="ECO:0000313" key="2">
    <source>
        <dbReference type="Proteomes" id="UP001434883"/>
    </source>
</evidence>
<accession>A0ABV0SGH5</accession>